<reference evidence="2 3" key="1">
    <citation type="submission" date="2013-01" db="EMBL/GenBank/DDBJ databases">
        <authorList>
            <person name="Bench S."/>
        </authorList>
    </citation>
    <scope>NUCLEOTIDE SEQUENCE [LARGE SCALE GENOMIC DNA]</scope>
    <source>
        <strain evidence="2 3">WH 0402</strain>
    </source>
</reference>
<dbReference type="AlphaFoldDB" id="T2JZR2"/>
<evidence type="ECO:0000256" key="1">
    <source>
        <dbReference type="SAM" id="MobiDB-lite"/>
    </source>
</evidence>
<dbReference type="EMBL" id="CAQN01001237">
    <property type="protein sequence ID" value="CCQ70561.1"/>
    <property type="molecule type" value="Genomic_DNA"/>
</dbReference>
<name>T2JZR2_CROWT</name>
<sequence length="280" mass="32205">MTWKRFTRREVCPVCNGERHDCRQNLETNLIHCRSLEANPLDYVYRGQDSIGFSMWAYKPDADQWASDRREEWLEEQQRKRALKEQQDKEKLKKLLPIPERDKVIRDILEQLTLSDAHRQRLKARGLTDLQIEFAGYRSVSQWQKLTNPVNNRLSGVNIRGDKLNNFTNGILIPIANEDGLYTALRVNNLEAATNGHGKYVWVSSAKRGIKVNLPNGELPITVYFPDFGDKGDAFGDKEDKEDKEDRGFHAQKSPPLSPHSPIPSKNARLALSNLQNRSL</sequence>
<evidence type="ECO:0000313" key="3">
    <source>
        <dbReference type="Proteomes" id="UP000018130"/>
    </source>
</evidence>
<accession>T2JZR2</accession>
<dbReference type="Proteomes" id="UP000018130">
    <property type="component" value="Unassembled WGS sequence"/>
</dbReference>
<feature type="compositionally biased region" description="Basic and acidic residues" evidence="1">
    <location>
        <begin position="233"/>
        <end position="249"/>
    </location>
</feature>
<dbReference type="RefSeq" id="WP_048327515.1">
    <property type="nucleotide sequence ID" value="NZ_CAQN01001237.1"/>
</dbReference>
<reference evidence="2 3" key="2">
    <citation type="submission" date="2013-09" db="EMBL/GenBank/DDBJ databases">
        <title>Whole genome comparison of six Crocosphaera watsonii strains with differing phenotypes.</title>
        <authorList>
            <person name="Bench S.R."/>
            <person name="Heller P."/>
            <person name="Frank I."/>
            <person name="Arciniega M."/>
            <person name="Shilova I.N."/>
            <person name="Zehr J.P."/>
        </authorList>
    </citation>
    <scope>NUCLEOTIDE SEQUENCE [LARGE SCALE GENOMIC DNA]</scope>
    <source>
        <strain evidence="2 3">WH 0402</strain>
    </source>
</reference>
<protein>
    <submittedName>
        <fullName evidence="2">Uncharacterized protein</fullName>
    </submittedName>
</protein>
<proteinExistence type="predicted"/>
<gene>
    <name evidence="2" type="ORF">CWATWH0402_5682</name>
</gene>
<organism evidence="2 3">
    <name type="scientific">Crocosphaera watsonii WH 0402</name>
    <dbReference type="NCBI Taxonomy" id="1284629"/>
    <lineage>
        <taxon>Bacteria</taxon>
        <taxon>Bacillati</taxon>
        <taxon>Cyanobacteriota</taxon>
        <taxon>Cyanophyceae</taxon>
        <taxon>Oscillatoriophycideae</taxon>
        <taxon>Chroococcales</taxon>
        <taxon>Aphanothecaceae</taxon>
        <taxon>Crocosphaera</taxon>
    </lineage>
</organism>
<comment type="caution">
    <text evidence="2">The sequence shown here is derived from an EMBL/GenBank/DDBJ whole genome shotgun (WGS) entry which is preliminary data.</text>
</comment>
<evidence type="ECO:0000313" key="2">
    <source>
        <dbReference type="EMBL" id="CCQ70561.1"/>
    </source>
</evidence>
<feature type="region of interest" description="Disordered" evidence="1">
    <location>
        <begin position="233"/>
        <end position="280"/>
    </location>
</feature>